<protein>
    <submittedName>
        <fullName evidence="1">Uncharacterized protein</fullName>
    </submittedName>
</protein>
<reference evidence="1 2" key="1">
    <citation type="submission" date="2021-06" db="EMBL/GenBank/DDBJ databases">
        <title>Caerostris extrusa draft genome.</title>
        <authorList>
            <person name="Kono N."/>
            <person name="Arakawa K."/>
        </authorList>
    </citation>
    <scope>NUCLEOTIDE SEQUENCE [LARGE SCALE GENOMIC DNA]</scope>
</reference>
<evidence type="ECO:0000313" key="1">
    <source>
        <dbReference type="EMBL" id="GIY88454.1"/>
    </source>
</evidence>
<comment type="caution">
    <text evidence="1">The sequence shown here is derived from an EMBL/GenBank/DDBJ whole genome shotgun (WGS) entry which is preliminary data.</text>
</comment>
<sequence length="97" mass="10986">MKKHHDILTSWYKGLWLTVLDGLLDEKALQISSQTSGPSIMQQHHTIWMGYCGSMSDGMQFPCSVSESLRRRVFFCDLSVTLSSPCSFTRLLTDHCA</sequence>
<gene>
    <name evidence="1" type="ORF">CEXT_627181</name>
</gene>
<keyword evidence="2" id="KW-1185">Reference proteome</keyword>
<accession>A0AAV4X3Q4</accession>
<evidence type="ECO:0000313" key="2">
    <source>
        <dbReference type="Proteomes" id="UP001054945"/>
    </source>
</evidence>
<name>A0AAV4X3Q4_CAEEX</name>
<dbReference type="EMBL" id="BPLR01017067">
    <property type="protein sequence ID" value="GIY88454.1"/>
    <property type="molecule type" value="Genomic_DNA"/>
</dbReference>
<organism evidence="1 2">
    <name type="scientific">Caerostris extrusa</name>
    <name type="common">Bark spider</name>
    <name type="synonym">Caerostris bankana</name>
    <dbReference type="NCBI Taxonomy" id="172846"/>
    <lineage>
        <taxon>Eukaryota</taxon>
        <taxon>Metazoa</taxon>
        <taxon>Ecdysozoa</taxon>
        <taxon>Arthropoda</taxon>
        <taxon>Chelicerata</taxon>
        <taxon>Arachnida</taxon>
        <taxon>Araneae</taxon>
        <taxon>Araneomorphae</taxon>
        <taxon>Entelegynae</taxon>
        <taxon>Araneoidea</taxon>
        <taxon>Araneidae</taxon>
        <taxon>Caerostris</taxon>
    </lineage>
</organism>
<proteinExistence type="predicted"/>
<dbReference type="AlphaFoldDB" id="A0AAV4X3Q4"/>
<dbReference type="Proteomes" id="UP001054945">
    <property type="component" value="Unassembled WGS sequence"/>
</dbReference>